<keyword evidence="4 5" id="KW-0479">Metal-binding</keyword>
<gene>
    <name evidence="7" type="ORF">EFK50_07450</name>
</gene>
<dbReference type="InterPro" id="IPR036069">
    <property type="entry name" value="DUF34/NIF3_sf"/>
</dbReference>
<dbReference type="InterPro" id="IPR017221">
    <property type="entry name" value="DUF34/NIF3_bac"/>
</dbReference>
<dbReference type="PIRSF" id="PIRSF037489">
    <property type="entry name" value="UCP037489_NIF3_YqfO"/>
    <property type="match status" value="1"/>
</dbReference>
<feature type="binding site" evidence="6">
    <location>
        <position position="333"/>
    </location>
    <ligand>
        <name>a divalent metal cation</name>
        <dbReference type="ChEBI" id="CHEBI:60240"/>
        <label>1</label>
    </ligand>
</feature>
<dbReference type="FunFam" id="3.40.1390.30:FF:000001">
    <property type="entry name" value="GTP cyclohydrolase 1 type 2"/>
    <property type="match status" value="1"/>
</dbReference>
<feature type="binding site" evidence="6">
    <location>
        <position position="64"/>
    </location>
    <ligand>
        <name>a divalent metal cation</name>
        <dbReference type="ChEBI" id="CHEBI:60240"/>
        <label>2</label>
    </ligand>
</feature>
<evidence type="ECO:0000256" key="1">
    <source>
        <dbReference type="ARBA" id="ARBA00006964"/>
    </source>
</evidence>
<dbReference type="PANTHER" id="PTHR13799">
    <property type="entry name" value="NGG1 INTERACTING FACTOR 3"/>
    <property type="match status" value="1"/>
</dbReference>
<dbReference type="NCBIfam" id="TIGR00486">
    <property type="entry name" value="YbgI_SA1388"/>
    <property type="match status" value="1"/>
</dbReference>
<dbReference type="PANTHER" id="PTHR13799:SF14">
    <property type="entry name" value="GTP CYCLOHYDROLASE 1 TYPE 2 HOMOLOG"/>
    <property type="match status" value="1"/>
</dbReference>
<evidence type="ECO:0000313" key="7">
    <source>
        <dbReference type="EMBL" id="RNL64354.1"/>
    </source>
</evidence>
<organism evidence="7 8">
    <name type="scientific">Nocardioides marmoriginsengisoli</name>
    <dbReference type="NCBI Taxonomy" id="661483"/>
    <lineage>
        <taxon>Bacteria</taxon>
        <taxon>Bacillati</taxon>
        <taxon>Actinomycetota</taxon>
        <taxon>Actinomycetes</taxon>
        <taxon>Propionibacteriales</taxon>
        <taxon>Nocardioidaceae</taxon>
        <taxon>Nocardioides</taxon>
    </lineage>
</organism>
<dbReference type="Gene3D" id="3.40.1390.30">
    <property type="entry name" value="NIF3 (NGG1p interacting factor 3)-like"/>
    <property type="match status" value="1"/>
</dbReference>
<evidence type="ECO:0000313" key="8">
    <source>
        <dbReference type="Proteomes" id="UP000267128"/>
    </source>
</evidence>
<comment type="caution">
    <text evidence="7">The sequence shown here is derived from an EMBL/GenBank/DDBJ whole genome shotgun (WGS) entry which is preliminary data.</text>
</comment>
<dbReference type="Proteomes" id="UP000267128">
    <property type="component" value="Unassembled WGS sequence"/>
</dbReference>
<feature type="binding site" evidence="6">
    <location>
        <position position="65"/>
    </location>
    <ligand>
        <name>a divalent metal cation</name>
        <dbReference type="ChEBI" id="CHEBI:60240"/>
        <label>1</label>
    </ligand>
</feature>
<evidence type="ECO:0000256" key="3">
    <source>
        <dbReference type="ARBA" id="ARBA00022112"/>
    </source>
</evidence>
<dbReference type="SUPFAM" id="SSF102705">
    <property type="entry name" value="NIF3 (NGG1p interacting factor 3)-like"/>
    <property type="match status" value="1"/>
</dbReference>
<dbReference type="RefSeq" id="WP_123226930.1">
    <property type="nucleotide sequence ID" value="NZ_RJSE01000005.1"/>
</dbReference>
<name>A0A3N0CLL2_9ACTN</name>
<dbReference type="GO" id="GO:0046872">
    <property type="term" value="F:metal ion binding"/>
    <property type="evidence" value="ECO:0007669"/>
    <property type="project" value="UniProtKB-UniRule"/>
</dbReference>
<dbReference type="EMBL" id="RJSE01000005">
    <property type="protein sequence ID" value="RNL64354.1"/>
    <property type="molecule type" value="Genomic_DNA"/>
</dbReference>
<dbReference type="Pfam" id="PF01784">
    <property type="entry name" value="DUF34_NIF3"/>
    <property type="match status" value="1"/>
</dbReference>
<dbReference type="InterPro" id="IPR002678">
    <property type="entry name" value="DUF34/NIF3"/>
</dbReference>
<sequence length="372" mass="39012">MRLADVISQVEAWYPPHRADDWDAVGLVCGDPDADVRRVLLAVDPVQAVADEAVALDADLVIVHHPLYLKGVTSVAASTPKGRIVHQLLGAGCGLLTAHTNADSPAGGVSESIALALGLTDVRPLDPDSLEPRDKISVFVPVADADRVRTAMTDAGAGAIGDYDSASFSTPGEGRFRPLAGANPTIGTVGDLEVVDEIRVEVVADRSRRTAVVSALVEAHPYEEPAYDVVALAALPDPTRGSGRIGELPAPTTLRAFADLAAGVFPATAQGLRIAGDPEHEIRTVALCGGSGDFLLDRARAAGADVYVTSDLRHHPASESREGGGPALVDVAHWAAESLWLPTLRDRLVEALDDTVAVHVSTINTDPWTFRV</sequence>
<feature type="binding site" evidence="6">
    <location>
        <position position="337"/>
    </location>
    <ligand>
        <name>a divalent metal cation</name>
        <dbReference type="ChEBI" id="CHEBI:60240"/>
        <label>1</label>
    </ligand>
</feature>
<dbReference type="AlphaFoldDB" id="A0A3N0CLL2"/>
<comment type="similarity">
    <text evidence="1 5">Belongs to the GTP cyclohydrolase I type 2/NIF3 family.</text>
</comment>
<dbReference type="InterPro" id="IPR015867">
    <property type="entry name" value="N-reg_PII/ATP_PRibTrfase_C"/>
</dbReference>
<evidence type="ECO:0000256" key="6">
    <source>
        <dbReference type="PIRSR" id="PIRSR602678-1"/>
    </source>
</evidence>
<protein>
    <recommendedName>
        <fullName evidence="3 5">GTP cyclohydrolase 1 type 2 homolog</fullName>
    </recommendedName>
</protein>
<proteinExistence type="inferred from homology"/>
<keyword evidence="8" id="KW-1185">Reference proteome</keyword>
<dbReference type="OrthoDB" id="9795763at2"/>
<dbReference type="GO" id="GO:0005737">
    <property type="term" value="C:cytoplasm"/>
    <property type="evidence" value="ECO:0007669"/>
    <property type="project" value="TreeGrafter"/>
</dbReference>
<reference evidence="7 8" key="1">
    <citation type="submission" date="2018-11" db="EMBL/GenBank/DDBJ databases">
        <authorList>
            <person name="Li F."/>
        </authorList>
    </citation>
    <scope>NUCLEOTIDE SEQUENCE [LARGE SCALE GENOMIC DNA]</scope>
    <source>
        <strain evidence="7 8">Gsoil 097</strain>
    </source>
</reference>
<feature type="binding site" evidence="6">
    <location>
        <position position="103"/>
    </location>
    <ligand>
        <name>a divalent metal cation</name>
        <dbReference type="ChEBI" id="CHEBI:60240"/>
        <label>1</label>
    </ligand>
</feature>
<evidence type="ECO:0000256" key="5">
    <source>
        <dbReference type="PIRNR" id="PIRNR037489"/>
    </source>
</evidence>
<accession>A0A3N0CLL2</accession>
<evidence type="ECO:0000256" key="2">
    <source>
        <dbReference type="ARBA" id="ARBA00011643"/>
    </source>
</evidence>
<comment type="subunit">
    <text evidence="2">Homohexamer.</text>
</comment>
<dbReference type="Gene3D" id="3.30.70.120">
    <property type="match status" value="1"/>
</dbReference>
<evidence type="ECO:0000256" key="4">
    <source>
        <dbReference type="ARBA" id="ARBA00022723"/>
    </source>
</evidence>